<proteinExistence type="predicted"/>
<reference evidence="2" key="1">
    <citation type="submission" date="2021-05" db="EMBL/GenBank/DDBJ databases">
        <authorList>
            <person name="Pietrasiak N."/>
            <person name="Ward R."/>
            <person name="Stajich J.E."/>
            <person name="Kurbessoian T."/>
        </authorList>
    </citation>
    <scope>NUCLEOTIDE SEQUENCE</scope>
    <source>
        <strain evidence="2">UHER 2000/2452</strain>
    </source>
</reference>
<dbReference type="InterPro" id="IPR000182">
    <property type="entry name" value="GNAT_dom"/>
</dbReference>
<dbReference type="AlphaFoldDB" id="A0A951QDD5"/>
<dbReference type="Pfam" id="PF13302">
    <property type="entry name" value="Acetyltransf_3"/>
    <property type="match status" value="1"/>
</dbReference>
<gene>
    <name evidence="2" type="ORF">KME15_18525</name>
</gene>
<dbReference type="Gene3D" id="3.40.630.30">
    <property type="match status" value="1"/>
</dbReference>
<feature type="domain" description="N-acetyltransferase" evidence="1">
    <location>
        <begin position="9"/>
        <end position="148"/>
    </location>
</feature>
<dbReference type="GO" id="GO:0016747">
    <property type="term" value="F:acyltransferase activity, transferring groups other than amino-acyl groups"/>
    <property type="evidence" value="ECO:0007669"/>
    <property type="project" value="InterPro"/>
</dbReference>
<dbReference type="InterPro" id="IPR051531">
    <property type="entry name" value="N-acetyltransferase"/>
</dbReference>
<dbReference type="Proteomes" id="UP000757435">
    <property type="component" value="Unassembled WGS sequence"/>
</dbReference>
<dbReference type="EMBL" id="JAHHHD010000024">
    <property type="protein sequence ID" value="MBW4660673.1"/>
    <property type="molecule type" value="Genomic_DNA"/>
</dbReference>
<sequence length="171" mass="19957">MSLVLKTQRLLLNPILESELNVLHSIFIDPSVRKYLCDDKVFTLQQVEEMLTESQRLLDEKKFGLWFIETQDEKETIGFVGLWYFFEEEQPQLVYALLPHATQKGYATEASAKVLEYCFSELDYSYLVASCDRPNLSSQKVAERIGMEKIEEKLVSGNPILFFRIERSQMK</sequence>
<comment type="caution">
    <text evidence="2">The sequence shown here is derived from an EMBL/GenBank/DDBJ whole genome shotgun (WGS) entry which is preliminary data.</text>
</comment>
<protein>
    <submittedName>
        <fullName evidence="2">GNAT family N-acetyltransferase</fullName>
    </submittedName>
</protein>
<dbReference type="PANTHER" id="PTHR43792">
    <property type="entry name" value="GNAT FAMILY, PUTATIVE (AFU_ORTHOLOGUE AFUA_3G00765)-RELATED-RELATED"/>
    <property type="match status" value="1"/>
</dbReference>
<dbReference type="PANTHER" id="PTHR43792:SF1">
    <property type="entry name" value="N-ACETYLTRANSFERASE DOMAIN-CONTAINING PROTEIN"/>
    <property type="match status" value="1"/>
</dbReference>
<dbReference type="InterPro" id="IPR016181">
    <property type="entry name" value="Acyl_CoA_acyltransferase"/>
</dbReference>
<organism evidence="2 3">
    <name type="scientific">Drouetiella hepatica Uher 2000/2452</name>
    <dbReference type="NCBI Taxonomy" id="904376"/>
    <lineage>
        <taxon>Bacteria</taxon>
        <taxon>Bacillati</taxon>
        <taxon>Cyanobacteriota</taxon>
        <taxon>Cyanophyceae</taxon>
        <taxon>Oculatellales</taxon>
        <taxon>Oculatellaceae</taxon>
        <taxon>Drouetiella</taxon>
    </lineage>
</organism>
<evidence type="ECO:0000313" key="2">
    <source>
        <dbReference type="EMBL" id="MBW4660673.1"/>
    </source>
</evidence>
<accession>A0A951QDD5</accession>
<reference evidence="2" key="2">
    <citation type="journal article" date="2022" name="Microbiol. Resour. Announc.">
        <title>Metagenome Sequencing to Explore Phylogenomics of Terrestrial Cyanobacteria.</title>
        <authorList>
            <person name="Ward R.D."/>
            <person name="Stajich J.E."/>
            <person name="Johansen J.R."/>
            <person name="Huntemann M."/>
            <person name="Clum A."/>
            <person name="Foster B."/>
            <person name="Foster B."/>
            <person name="Roux S."/>
            <person name="Palaniappan K."/>
            <person name="Varghese N."/>
            <person name="Mukherjee S."/>
            <person name="Reddy T.B.K."/>
            <person name="Daum C."/>
            <person name="Copeland A."/>
            <person name="Chen I.A."/>
            <person name="Ivanova N.N."/>
            <person name="Kyrpides N.C."/>
            <person name="Shapiro N."/>
            <person name="Eloe-Fadrosh E.A."/>
            <person name="Pietrasiak N."/>
        </authorList>
    </citation>
    <scope>NUCLEOTIDE SEQUENCE</scope>
    <source>
        <strain evidence="2">UHER 2000/2452</strain>
    </source>
</reference>
<dbReference type="SUPFAM" id="SSF55729">
    <property type="entry name" value="Acyl-CoA N-acyltransferases (Nat)"/>
    <property type="match status" value="1"/>
</dbReference>
<name>A0A951QDD5_9CYAN</name>
<evidence type="ECO:0000259" key="1">
    <source>
        <dbReference type="Pfam" id="PF13302"/>
    </source>
</evidence>
<evidence type="ECO:0000313" key="3">
    <source>
        <dbReference type="Proteomes" id="UP000757435"/>
    </source>
</evidence>